<reference evidence="10 11" key="1">
    <citation type="submission" date="2019-07" db="EMBL/GenBank/DDBJ databases">
        <title>Whole genome shotgun sequence of Nocardia ninae NBRC 108245.</title>
        <authorList>
            <person name="Hosoyama A."/>
            <person name="Uohara A."/>
            <person name="Ohji S."/>
            <person name="Ichikawa N."/>
        </authorList>
    </citation>
    <scope>NUCLEOTIDE SEQUENCE [LARGE SCALE GENOMIC DNA]</scope>
    <source>
        <strain evidence="10 11">NBRC 108245</strain>
    </source>
</reference>
<evidence type="ECO:0000256" key="5">
    <source>
        <dbReference type="ARBA" id="ARBA00022842"/>
    </source>
</evidence>
<dbReference type="EC" id="2.7.8.7" evidence="8"/>
<comment type="similarity">
    <text evidence="8">Belongs to the P-Pant transferase superfamily. AcpS family.</text>
</comment>
<dbReference type="GO" id="GO:0008897">
    <property type="term" value="F:holo-[acyl-carrier-protein] synthase activity"/>
    <property type="evidence" value="ECO:0007669"/>
    <property type="project" value="UniProtKB-UniRule"/>
</dbReference>
<protein>
    <recommendedName>
        <fullName evidence="8">Holo-[acyl-carrier-protein] synthase</fullName>
        <shortName evidence="8">Holo-ACP synthase</shortName>
        <ecNumber evidence="8">2.7.8.7</ecNumber>
    </recommendedName>
    <alternativeName>
        <fullName evidence="8">4'-phosphopantetheinyl transferase AcpS</fullName>
    </alternativeName>
</protein>
<dbReference type="GO" id="GO:0000287">
    <property type="term" value="F:magnesium ion binding"/>
    <property type="evidence" value="ECO:0007669"/>
    <property type="project" value="UniProtKB-UniRule"/>
</dbReference>
<evidence type="ECO:0000256" key="4">
    <source>
        <dbReference type="ARBA" id="ARBA00022832"/>
    </source>
</evidence>
<comment type="caution">
    <text evidence="10">The sequence shown here is derived from an EMBL/GenBank/DDBJ whole genome shotgun (WGS) entry which is preliminary data.</text>
</comment>
<sequence>MTTIPASVLLPAISGAAAMSVGIDIAAVARVRALLATGTTFAERVFRPAEIAYCAAFRDPAPHFAARFSAKEATLKALHVGLGLPPATRRLRDIEVCRSTGAPRLLLHNRLMTRARRLGITGAALSLSHDGDYAIAYVLLTGFEGAHR</sequence>
<evidence type="ECO:0000256" key="3">
    <source>
        <dbReference type="ARBA" id="ARBA00022723"/>
    </source>
</evidence>
<gene>
    <name evidence="8 10" type="primary">acpS</name>
    <name evidence="10" type="ORF">NN4_32980</name>
</gene>
<dbReference type="InterPro" id="IPR004568">
    <property type="entry name" value="Ppantetheine-prot_Trfase_dom"/>
</dbReference>
<evidence type="ECO:0000256" key="8">
    <source>
        <dbReference type="HAMAP-Rule" id="MF_00101"/>
    </source>
</evidence>
<name>A0A511MDV5_9NOCA</name>
<dbReference type="GO" id="GO:0005737">
    <property type="term" value="C:cytoplasm"/>
    <property type="evidence" value="ECO:0007669"/>
    <property type="project" value="UniProtKB-SubCell"/>
</dbReference>
<evidence type="ECO:0000313" key="11">
    <source>
        <dbReference type="Proteomes" id="UP000321424"/>
    </source>
</evidence>
<dbReference type="InterPro" id="IPR008278">
    <property type="entry name" value="4-PPantetheinyl_Trfase_dom"/>
</dbReference>
<comment type="function">
    <text evidence="8">Transfers the 4'-phosphopantetheine moiety from coenzyme A to a Ser of acyl-carrier-protein.</text>
</comment>
<dbReference type="GO" id="GO:0006633">
    <property type="term" value="P:fatty acid biosynthetic process"/>
    <property type="evidence" value="ECO:0007669"/>
    <property type="project" value="UniProtKB-UniRule"/>
</dbReference>
<dbReference type="InterPro" id="IPR002582">
    <property type="entry name" value="ACPS"/>
</dbReference>
<keyword evidence="5 8" id="KW-0460">Magnesium</keyword>
<evidence type="ECO:0000256" key="6">
    <source>
        <dbReference type="ARBA" id="ARBA00023098"/>
    </source>
</evidence>
<evidence type="ECO:0000259" key="9">
    <source>
        <dbReference type="Pfam" id="PF01648"/>
    </source>
</evidence>
<dbReference type="OrthoDB" id="517356at2"/>
<feature type="domain" description="4'-phosphopantetheinyl transferase" evidence="9">
    <location>
        <begin position="20"/>
        <end position="137"/>
    </location>
</feature>
<dbReference type="NCBIfam" id="TIGR00516">
    <property type="entry name" value="acpS"/>
    <property type="match status" value="1"/>
</dbReference>
<evidence type="ECO:0000256" key="7">
    <source>
        <dbReference type="ARBA" id="ARBA00023160"/>
    </source>
</evidence>
<dbReference type="InterPro" id="IPR037143">
    <property type="entry name" value="4-PPantetheinyl_Trfase_dom_sf"/>
</dbReference>
<dbReference type="HAMAP" id="MF_00101">
    <property type="entry name" value="AcpS"/>
    <property type="match status" value="1"/>
</dbReference>
<comment type="catalytic activity">
    <reaction evidence="8">
        <text>apo-[ACP] + CoA = holo-[ACP] + adenosine 3',5'-bisphosphate + H(+)</text>
        <dbReference type="Rhea" id="RHEA:12068"/>
        <dbReference type="Rhea" id="RHEA-COMP:9685"/>
        <dbReference type="Rhea" id="RHEA-COMP:9690"/>
        <dbReference type="ChEBI" id="CHEBI:15378"/>
        <dbReference type="ChEBI" id="CHEBI:29999"/>
        <dbReference type="ChEBI" id="CHEBI:57287"/>
        <dbReference type="ChEBI" id="CHEBI:58343"/>
        <dbReference type="ChEBI" id="CHEBI:64479"/>
        <dbReference type="EC" id="2.7.8.7"/>
    </reaction>
</comment>
<comment type="subcellular location">
    <subcellularLocation>
        <location evidence="8">Cytoplasm</location>
    </subcellularLocation>
</comment>
<evidence type="ECO:0000256" key="1">
    <source>
        <dbReference type="ARBA" id="ARBA00022516"/>
    </source>
</evidence>
<evidence type="ECO:0000256" key="2">
    <source>
        <dbReference type="ARBA" id="ARBA00022679"/>
    </source>
</evidence>
<keyword evidence="11" id="KW-1185">Reference proteome</keyword>
<keyword evidence="6 8" id="KW-0443">Lipid metabolism</keyword>
<keyword evidence="1 8" id="KW-0444">Lipid biosynthesis</keyword>
<keyword evidence="2 8" id="KW-0808">Transferase</keyword>
<keyword evidence="4 8" id="KW-0276">Fatty acid metabolism</keyword>
<proteinExistence type="inferred from homology"/>
<comment type="cofactor">
    <cofactor evidence="8">
        <name>Mg(2+)</name>
        <dbReference type="ChEBI" id="CHEBI:18420"/>
    </cofactor>
</comment>
<dbReference type="RefSeq" id="WP_147131460.1">
    <property type="nucleotide sequence ID" value="NZ_BJXA01000018.1"/>
</dbReference>
<feature type="binding site" evidence="8">
    <location>
        <position position="72"/>
    </location>
    <ligand>
        <name>Mg(2+)</name>
        <dbReference type="ChEBI" id="CHEBI:18420"/>
    </ligand>
</feature>
<dbReference type="SUPFAM" id="SSF56214">
    <property type="entry name" value="4'-phosphopantetheinyl transferase"/>
    <property type="match status" value="1"/>
</dbReference>
<dbReference type="AlphaFoldDB" id="A0A511MDV5"/>
<accession>A0A511MDV5</accession>
<feature type="binding site" evidence="8">
    <location>
        <position position="24"/>
    </location>
    <ligand>
        <name>Mg(2+)</name>
        <dbReference type="ChEBI" id="CHEBI:18420"/>
    </ligand>
</feature>
<keyword evidence="7 8" id="KW-0275">Fatty acid biosynthesis</keyword>
<dbReference type="Gene3D" id="3.90.470.20">
    <property type="entry name" value="4'-phosphopantetheinyl transferase domain"/>
    <property type="match status" value="1"/>
</dbReference>
<organism evidence="10 11">
    <name type="scientific">Nocardia ninae NBRC 108245</name>
    <dbReference type="NCBI Taxonomy" id="1210091"/>
    <lineage>
        <taxon>Bacteria</taxon>
        <taxon>Bacillati</taxon>
        <taxon>Actinomycetota</taxon>
        <taxon>Actinomycetes</taxon>
        <taxon>Mycobacteriales</taxon>
        <taxon>Nocardiaceae</taxon>
        <taxon>Nocardia</taxon>
    </lineage>
</organism>
<dbReference type="NCBIfam" id="TIGR00556">
    <property type="entry name" value="pantethn_trn"/>
    <property type="match status" value="1"/>
</dbReference>
<dbReference type="Pfam" id="PF01648">
    <property type="entry name" value="ACPS"/>
    <property type="match status" value="1"/>
</dbReference>
<keyword evidence="8" id="KW-0963">Cytoplasm</keyword>
<dbReference type="Proteomes" id="UP000321424">
    <property type="component" value="Unassembled WGS sequence"/>
</dbReference>
<evidence type="ECO:0000313" key="10">
    <source>
        <dbReference type="EMBL" id="GEM38779.1"/>
    </source>
</evidence>
<dbReference type="EMBL" id="BJXA01000018">
    <property type="protein sequence ID" value="GEM38779.1"/>
    <property type="molecule type" value="Genomic_DNA"/>
</dbReference>
<keyword evidence="3 8" id="KW-0479">Metal-binding</keyword>